<feature type="domain" description="DUF3850" evidence="1">
    <location>
        <begin position="4"/>
        <end position="79"/>
    </location>
</feature>
<reference evidence="2 3" key="1">
    <citation type="submission" date="2019-05" db="EMBL/GenBank/DDBJ databases">
        <authorList>
            <consortium name="Pathogen Informatics"/>
        </authorList>
    </citation>
    <scope>NUCLEOTIDE SEQUENCE [LARGE SCALE GENOMIC DNA]</scope>
    <source>
        <strain evidence="2 3">NCTC7982</strain>
    </source>
</reference>
<comment type="caution">
    <text evidence="2">The sequence shown here is derived from an EMBL/GenBank/DDBJ whole genome shotgun (WGS) entry which is preliminary data.</text>
</comment>
<proteinExistence type="predicted"/>
<dbReference type="EMBL" id="CABEIM010000003">
    <property type="protein sequence ID" value="VTS85158.1"/>
    <property type="molecule type" value="Genomic_DNA"/>
</dbReference>
<gene>
    <name evidence="2" type="ORF">NCTC7982_01882</name>
</gene>
<evidence type="ECO:0000313" key="2">
    <source>
        <dbReference type="EMBL" id="VTS85158.1"/>
    </source>
</evidence>
<dbReference type="RefSeq" id="WP_143927607.1">
    <property type="nucleotide sequence ID" value="NZ_CABEIM010000003.1"/>
</dbReference>
<dbReference type="InterPro" id="IPR015947">
    <property type="entry name" value="PUA-like_sf"/>
</dbReference>
<name>A0A9X9QRS0_STRDY</name>
<protein>
    <submittedName>
        <fullName evidence="2">Domain of Uncharacterized Function with PDB structure</fullName>
    </submittedName>
</protein>
<organism evidence="2 3">
    <name type="scientific">Streptococcus dysgalactiae</name>
    <dbReference type="NCBI Taxonomy" id="1334"/>
    <lineage>
        <taxon>Bacteria</taxon>
        <taxon>Bacillati</taxon>
        <taxon>Bacillota</taxon>
        <taxon>Bacilli</taxon>
        <taxon>Lactobacillales</taxon>
        <taxon>Streptococcaceae</taxon>
        <taxon>Streptococcus</taxon>
    </lineage>
</organism>
<dbReference type="Gene3D" id="2.30.130.30">
    <property type="entry name" value="Hypothetical protein"/>
    <property type="match status" value="1"/>
</dbReference>
<dbReference type="Pfam" id="PF12961">
    <property type="entry name" value="DUF3850"/>
    <property type="match status" value="1"/>
</dbReference>
<dbReference type="SUPFAM" id="SSF88697">
    <property type="entry name" value="PUA domain-like"/>
    <property type="match status" value="1"/>
</dbReference>
<dbReference type="AlphaFoldDB" id="A0A9X9QRS0"/>
<sequence length="87" mass="10441">MTQHLLNCYPEYFEAIMDVTKTFKCRYNDRDFKVGDELLLREYDPQKGYTYPYRCIVRKITYILSDFIGLKDGYVILGVTNEPIDYF</sequence>
<dbReference type="InterPro" id="IPR039440">
    <property type="entry name" value="DUF3850"/>
</dbReference>
<evidence type="ECO:0000313" key="3">
    <source>
        <dbReference type="Proteomes" id="UP000373301"/>
    </source>
</evidence>
<dbReference type="Proteomes" id="UP000373301">
    <property type="component" value="Unassembled WGS sequence"/>
</dbReference>
<accession>A0A9X9QRS0</accession>
<evidence type="ECO:0000259" key="1">
    <source>
        <dbReference type="Pfam" id="PF12961"/>
    </source>
</evidence>